<reference evidence="8 9" key="1">
    <citation type="submission" date="2019-10" db="EMBL/GenBank/DDBJ databases">
        <title>Corynebacterium sp novel species isolated from the respiratory tract of Marmot.</title>
        <authorList>
            <person name="Zhang G."/>
        </authorList>
    </citation>
    <scope>NUCLEOTIDE SEQUENCE [LARGE SCALE GENOMIC DNA]</scope>
    <source>
        <strain evidence="8 9">336</strain>
    </source>
</reference>
<dbReference type="InterPro" id="IPR003783">
    <property type="entry name" value="Regulatory_RecX"/>
</dbReference>
<name>A0ABQ6VG47_9CORY</name>
<accession>A0ABQ6VG47</accession>
<evidence type="ECO:0000313" key="9">
    <source>
        <dbReference type="Proteomes" id="UP000436181"/>
    </source>
</evidence>
<dbReference type="Pfam" id="PF21982">
    <property type="entry name" value="RecX_HTH1"/>
    <property type="match status" value="1"/>
</dbReference>
<dbReference type="InterPro" id="IPR053926">
    <property type="entry name" value="RecX_HTH_1st"/>
</dbReference>
<feature type="domain" description="RecX first three-helical" evidence="7">
    <location>
        <begin position="40"/>
        <end position="75"/>
    </location>
</feature>
<dbReference type="HAMAP" id="MF_01114">
    <property type="entry name" value="RecX"/>
    <property type="match status" value="1"/>
</dbReference>
<gene>
    <name evidence="5 8" type="primary">recX</name>
    <name evidence="8" type="ORF">F8377_04415</name>
</gene>
<protein>
    <recommendedName>
        <fullName evidence="3 5">Regulatory protein RecX</fullName>
    </recommendedName>
</protein>
<keyword evidence="4 5" id="KW-0963">Cytoplasm</keyword>
<evidence type="ECO:0000256" key="2">
    <source>
        <dbReference type="ARBA" id="ARBA00009695"/>
    </source>
</evidence>
<evidence type="ECO:0000256" key="3">
    <source>
        <dbReference type="ARBA" id="ARBA00018111"/>
    </source>
</evidence>
<evidence type="ECO:0000313" key="8">
    <source>
        <dbReference type="EMBL" id="KAB3523384.1"/>
    </source>
</evidence>
<comment type="function">
    <text evidence="5">Modulates RecA activity.</text>
</comment>
<feature type="domain" description="RecX second three-helical" evidence="6">
    <location>
        <begin position="85"/>
        <end position="126"/>
    </location>
</feature>
<dbReference type="RefSeq" id="WP_151841638.1">
    <property type="nucleotide sequence ID" value="NZ_CP061033.1"/>
</dbReference>
<evidence type="ECO:0000256" key="5">
    <source>
        <dbReference type="HAMAP-Rule" id="MF_01114"/>
    </source>
</evidence>
<dbReference type="NCBIfam" id="NF001059">
    <property type="entry name" value="PRK00117.4-3"/>
    <property type="match status" value="1"/>
</dbReference>
<dbReference type="InterPro" id="IPR053924">
    <property type="entry name" value="RecX_HTH_2nd"/>
</dbReference>
<dbReference type="PANTHER" id="PTHR33602:SF1">
    <property type="entry name" value="REGULATORY PROTEIN RECX FAMILY PROTEIN"/>
    <property type="match status" value="1"/>
</dbReference>
<dbReference type="Pfam" id="PF02631">
    <property type="entry name" value="RecX_HTH2"/>
    <property type="match status" value="1"/>
</dbReference>
<organism evidence="8 9">
    <name type="scientific">Corynebacterium zhongnanshanii</name>
    <dbReference type="NCBI Taxonomy" id="2768834"/>
    <lineage>
        <taxon>Bacteria</taxon>
        <taxon>Bacillati</taxon>
        <taxon>Actinomycetota</taxon>
        <taxon>Actinomycetes</taxon>
        <taxon>Mycobacteriales</taxon>
        <taxon>Corynebacteriaceae</taxon>
        <taxon>Corynebacterium</taxon>
    </lineage>
</organism>
<dbReference type="PANTHER" id="PTHR33602">
    <property type="entry name" value="REGULATORY PROTEIN RECX FAMILY PROTEIN"/>
    <property type="match status" value="1"/>
</dbReference>
<evidence type="ECO:0000256" key="1">
    <source>
        <dbReference type="ARBA" id="ARBA00004496"/>
    </source>
</evidence>
<comment type="similarity">
    <text evidence="2 5">Belongs to the RecX family.</text>
</comment>
<evidence type="ECO:0000256" key="4">
    <source>
        <dbReference type="ARBA" id="ARBA00022490"/>
    </source>
</evidence>
<evidence type="ECO:0000259" key="6">
    <source>
        <dbReference type="Pfam" id="PF02631"/>
    </source>
</evidence>
<proteinExistence type="inferred from homology"/>
<dbReference type="Gene3D" id="1.10.10.10">
    <property type="entry name" value="Winged helix-like DNA-binding domain superfamily/Winged helix DNA-binding domain"/>
    <property type="match status" value="2"/>
</dbReference>
<evidence type="ECO:0000259" key="7">
    <source>
        <dbReference type="Pfam" id="PF21982"/>
    </source>
</evidence>
<dbReference type="InterPro" id="IPR036388">
    <property type="entry name" value="WH-like_DNA-bd_sf"/>
</dbReference>
<comment type="caution">
    <text evidence="8">The sequence shown here is derived from an EMBL/GenBank/DDBJ whole genome shotgun (WGS) entry which is preliminary data.</text>
</comment>
<dbReference type="EMBL" id="WBZJ01000001">
    <property type="protein sequence ID" value="KAB3523384.1"/>
    <property type="molecule type" value="Genomic_DNA"/>
</dbReference>
<keyword evidence="9" id="KW-1185">Reference proteome</keyword>
<comment type="subcellular location">
    <subcellularLocation>
        <location evidence="1 5">Cytoplasm</location>
    </subcellularLocation>
</comment>
<dbReference type="Proteomes" id="UP000436181">
    <property type="component" value="Unassembled WGS sequence"/>
</dbReference>
<sequence length="198" mass="22660">MVKPSAEKIAQLRSAIEHWDSQHSEPLIDHDEEERLAPIKRKAVALINHRARSSSELRSRLLDQGFEEPLVDRVVNLCLSNGMIDDQSFAREWVRQRSRNQKKSAAVLRRELAQKGISERQIEDALELIDEGQQQSIMEELIDKKAQSLTHSPADRKEYDKFLRRMVGVAARRGFPQGASVAYAKVALERRIDELGQP</sequence>